<dbReference type="AlphaFoldDB" id="A0A9P6E5L7"/>
<dbReference type="InterPro" id="IPR019481">
    <property type="entry name" value="TFIIIC_triple_barrel"/>
</dbReference>
<dbReference type="OrthoDB" id="1877767at2759"/>
<evidence type="ECO:0000313" key="2">
    <source>
        <dbReference type="EMBL" id="KAF9522868.1"/>
    </source>
</evidence>
<sequence>MQAPTSLCPGFAQVESFGPDEEYDSEEEVCYVTLDLGDIEPQLVPSSNSYRLIGLDTPTPYLQLHGTILKGRHDMLLGTELIFTDNKDGHDRNNRHLTHVANTEQRIAFEEVTLIPK</sequence>
<gene>
    <name evidence="2" type="ORF">CPB83DRAFT_748015</name>
</gene>
<organism evidence="2 3">
    <name type="scientific">Crepidotus variabilis</name>
    <dbReference type="NCBI Taxonomy" id="179855"/>
    <lineage>
        <taxon>Eukaryota</taxon>
        <taxon>Fungi</taxon>
        <taxon>Dikarya</taxon>
        <taxon>Basidiomycota</taxon>
        <taxon>Agaricomycotina</taxon>
        <taxon>Agaricomycetes</taxon>
        <taxon>Agaricomycetidae</taxon>
        <taxon>Agaricales</taxon>
        <taxon>Agaricineae</taxon>
        <taxon>Crepidotaceae</taxon>
        <taxon>Crepidotus</taxon>
    </lineage>
</organism>
<dbReference type="PANTHER" id="PTHR21860:SF2">
    <property type="entry name" value="GENERAL TRANSCRIPTION FACTOR 3C POLYPEPTIDE 6"/>
    <property type="match status" value="1"/>
</dbReference>
<feature type="non-terminal residue" evidence="2">
    <location>
        <position position="117"/>
    </location>
</feature>
<reference evidence="2" key="1">
    <citation type="submission" date="2020-11" db="EMBL/GenBank/DDBJ databases">
        <authorList>
            <consortium name="DOE Joint Genome Institute"/>
            <person name="Ahrendt S."/>
            <person name="Riley R."/>
            <person name="Andreopoulos W."/>
            <person name="Labutti K."/>
            <person name="Pangilinan J."/>
            <person name="Ruiz-Duenas F.J."/>
            <person name="Barrasa J.M."/>
            <person name="Sanchez-Garcia M."/>
            <person name="Camarero S."/>
            <person name="Miyauchi S."/>
            <person name="Serrano A."/>
            <person name="Linde D."/>
            <person name="Babiker R."/>
            <person name="Drula E."/>
            <person name="Ayuso-Fernandez I."/>
            <person name="Pacheco R."/>
            <person name="Padilla G."/>
            <person name="Ferreira P."/>
            <person name="Barriuso J."/>
            <person name="Kellner H."/>
            <person name="Castanera R."/>
            <person name="Alfaro M."/>
            <person name="Ramirez L."/>
            <person name="Pisabarro A.G."/>
            <person name="Kuo A."/>
            <person name="Tritt A."/>
            <person name="Lipzen A."/>
            <person name="He G."/>
            <person name="Yan M."/>
            <person name="Ng V."/>
            <person name="Cullen D."/>
            <person name="Martin F."/>
            <person name="Rosso M.-N."/>
            <person name="Henrissat B."/>
            <person name="Hibbett D."/>
            <person name="Martinez A.T."/>
            <person name="Grigoriev I.V."/>
        </authorList>
    </citation>
    <scope>NUCLEOTIDE SEQUENCE</scope>
    <source>
        <strain evidence="2">CBS 506.95</strain>
    </source>
</reference>
<dbReference type="GO" id="GO:0006383">
    <property type="term" value="P:transcription by RNA polymerase III"/>
    <property type="evidence" value="ECO:0007669"/>
    <property type="project" value="InterPro"/>
</dbReference>
<dbReference type="Proteomes" id="UP000807306">
    <property type="component" value="Unassembled WGS sequence"/>
</dbReference>
<accession>A0A9P6E5L7</accession>
<comment type="caution">
    <text evidence="2">The sequence shown here is derived from an EMBL/GenBank/DDBJ whole genome shotgun (WGS) entry which is preliminary data.</text>
</comment>
<proteinExistence type="predicted"/>
<evidence type="ECO:0000259" key="1">
    <source>
        <dbReference type="Pfam" id="PF10419"/>
    </source>
</evidence>
<name>A0A9P6E5L7_9AGAR</name>
<dbReference type="Pfam" id="PF10419">
    <property type="entry name" value="TFIIIC_sub6"/>
    <property type="match status" value="1"/>
</dbReference>
<dbReference type="Gene3D" id="2.60.40.4370">
    <property type="match status" value="1"/>
</dbReference>
<dbReference type="PANTHER" id="PTHR21860">
    <property type="entry name" value="TRANSCRIPTION INITIATION FACTOR IIIC TFIIIC , POLYPEPTIDE 6-RELATED"/>
    <property type="match status" value="1"/>
</dbReference>
<protein>
    <recommendedName>
        <fullName evidence="1">Transcription factor TFIIIC triple barrel domain-containing protein</fullName>
    </recommendedName>
</protein>
<dbReference type="InterPro" id="IPR042771">
    <property type="entry name" value="GTF3C6-like"/>
</dbReference>
<feature type="domain" description="Transcription factor TFIIIC triple barrel" evidence="1">
    <location>
        <begin position="26"/>
        <end position="114"/>
    </location>
</feature>
<dbReference type="GO" id="GO:0000127">
    <property type="term" value="C:transcription factor TFIIIC complex"/>
    <property type="evidence" value="ECO:0007669"/>
    <property type="project" value="TreeGrafter"/>
</dbReference>
<dbReference type="EMBL" id="MU157931">
    <property type="protein sequence ID" value="KAF9522868.1"/>
    <property type="molecule type" value="Genomic_DNA"/>
</dbReference>
<evidence type="ECO:0000313" key="3">
    <source>
        <dbReference type="Proteomes" id="UP000807306"/>
    </source>
</evidence>
<keyword evidence="3" id="KW-1185">Reference proteome</keyword>